<protein>
    <recommendedName>
        <fullName evidence="3">4-aminobutyrate aminotransferase</fullName>
    </recommendedName>
</protein>
<dbReference type="EMBL" id="FPJO01000005">
    <property type="protein sequence ID" value="SFX67562.1"/>
    <property type="molecule type" value="Genomic_DNA"/>
</dbReference>
<dbReference type="AlphaFoldDB" id="A0A1K1YZX1"/>
<dbReference type="OrthoDB" id="9768066at2"/>
<gene>
    <name evidence="1" type="ORF">SAMN02787144_100598</name>
</gene>
<dbReference type="RefSeq" id="WP_072485032.1">
    <property type="nucleotide sequence ID" value="NZ_FPJO01000005.1"/>
</dbReference>
<dbReference type="STRING" id="1893.SAMN02787144_100598"/>
<organism evidence="1 2">
    <name type="scientific">Streptomyces atratus</name>
    <dbReference type="NCBI Taxonomy" id="1893"/>
    <lineage>
        <taxon>Bacteria</taxon>
        <taxon>Bacillati</taxon>
        <taxon>Actinomycetota</taxon>
        <taxon>Actinomycetes</taxon>
        <taxon>Kitasatosporales</taxon>
        <taxon>Streptomycetaceae</taxon>
        <taxon>Streptomyces</taxon>
    </lineage>
</organism>
<reference evidence="1 2" key="1">
    <citation type="submission" date="2016-11" db="EMBL/GenBank/DDBJ databases">
        <authorList>
            <person name="Jaros S."/>
            <person name="Januszkiewicz K."/>
            <person name="Wedrychowicz H."/>
        </authorList>
    </citation>
    <scope>NUCLEOTIDE SEQUENCE [LARGE SCALE GENOMIC DNA]</scope>
    <source>
        <strain evidence="1 2">OK807</strain>
    </source>
</reference>
<proteinExistence type="predicted"/>
<dbReference type="Proteomes" id="UP000181909">
    <property type="component" value="Unassembled WGS sequence"/>
</dbReference>
<evidence type="ECO:0000313" key="2">
    <source>
        <dbReference type="Proteomes" id="UP000181909"/>
    </source>
</evidence>
<evidence type="ECO:0000313" key="1">
    <source>
        <dbReference type="EMBL" id="SFX67562.1"/>
    </source>
</evidence>
<accession>A0A1K1YZX1</accession>
<sequence>MSAVFLGVRHHSPACARLVERTIGELRPAQVLIEGPAEMNGRLDELLLGHELPVAVFSHYRDEERAATSWAPLCDYSPEWVALRAGRAAGAEVRFIDLPAWHPAFAERTNRYADAEARYAEATERLCRHFAVDSSDALWDRLFEVEPAEGLTERLDAYFALVRGDAEADAGDRARETYMAAWVRAAVDAAGDRPVLVVTGGFHQPALRALAGSGEPGGSGDDWERGEDGWPRVPAPPDGAMAGSFLVPYSFRQLDAFAGYQSGMPSPGYYQRVWEAGPEAAADGLLRVVVERLRARKFPVSTADLIAARSLAQGLTALRGHPRPARIDVLDGLAGALITDDLDRPLPWTGRDTMTAGAHPAVVEMVAACGGDRTGRLHPGTPAPPLVHDVAAQLAGLALDGGPEATYRLDLTDAAGLERSRTLHRLRVLGIPGHVRTAGPAHGVDPVFTERWEARSVAGREAALVEAGAYGATLAEAAAVALTERTRAGSAEADHLAGALFDAVLCGTDGLSDQLLGELATRVRELPMPGPLGEVLATALGLWRHDRVFGMARGPLLGTVIDGSTERLLWLLEGARGSSGVDLPRLRAVVAVRDAVLHAPELLSLARETAAGIAWRIAGDPEAPIDLRGAAFGLRRSLGQVPGAAGDPAEAVRTVARAGTDALGDWLAGLFALARDEVTGAVGSDDGEGAESLIDVLDGLVCALPDDEFLSGLPALRQAFAFFPPRERDRIAGRLLERRGVRGSSRSLLRTTADPLLIARARALEESVSRLLDRYELEATP</sequence>
<name>A0A1K1YZX1_STRAR</name>
<dbReference type="Pfam" id="PF18934">
    <property type="entry name" value="DUF5682"/>
    <property type="match status" value="1"/>
</dbReference>
<evidence type="ECO:0008006" key="3">
    <source>
        <dbReference type="Google" id="ProtNLM"/>
    </source>
</evidence>
<dbReference type="InterPro" id="IPR043737">
    <property type="entry name" value="DUF5682"/>
</dbReference>